<reference evidence="2" key="2">
    <citation type="submission" date="2023-03" db="EMBL/GenBank/DDBJ databases">
        <authorList>
            <person name="Zhang Z."/>
        </authorList>
    </citation>
    <scope>NUCLEOTIDE SEQUENCE</scope>
    <source>
        <strain evidence="2">DSA</strain>
    </source>
</reference>
<dbReference type="InterPro" id="IPR053959">
    <property type="entry name" value="YvlB/LiaX_N"/>
</dbReference>
<evidence type="ECO:0000313" key="3">
    <source>
        <dbReference type="Proteomes" id="UP001172911"/>
    </source>
</evidence>
<organism evidence="2 3">
    <name type="scientific">Desulforamulus aquiferis</name>
    <dbReference type="NCBI Taxonomy" id="1397668"/>
    <lineage>
        <taxon>Bacteria</taxon>
        <taxon>Bacillati</taxon>
        <taxon>Bacillota</taxon>
        <taxon>Clostridia</taxon>
        <taxon>Eubacteriales</taxon>
        <taxon>Peptococcaceae</taxon>
        <taxon>Desulforamulus</taxon>
    </lineage>
</organism>
<dbReference type="EMBL" id="JARPTC010000007">
    <property type="protein sequence ID" value="MDO7786773.1"/>
    <property type="molecule type" value="Genomic_DNA"/>
</dbReference>
<dbReference type="Pfam" id="PF22746">
    <property type="entry name" value="SHOCT-like_DUF2089-C"/>
    <property type="match status" value="1"/>
</dbReference>
<comment type="caution">
    <text evidence="2">The sequence shown here is derived from an EMBL/GenBank/DDBJ whole genome shotgun (WGS) entry which is preliminary data.</text>
</comment>
<reference evidence="2" key="1">
    <citation type="journal article" date="2023" name="J. Hazard. Mater.">
        <title>Anaerobic biodegradation of pyrene and benzo[a]pyrene by a new sulfate-reducing Desulforamulus aquiferis strain DSA.</title>
        <authorList>
            <person name="Zhang Z."/>
            <person name="Sun J."/>
            <person name="Gong X."/>
            <person name="Wang C."/>
            <person name="Wang H."/>
        </authorList>
    </citation>
    <scope>NUCLEOTIDE SEQUENCE</scope>
    <source>
        <strain evidence="2">DSA</strain>
    </source>
</reference>
<name>A0AAW7ZAM8_9FIRM</name>
<feature type="domain" description="YvlB/LiaX N-terminal" evidence="1">
    <location>
        <begin position="3"/>
        <end position="32"/>
    </location>
</feature>
<dbReference type="AlphaFoldDB" id="A0AAW7ZAM8"/>
<evidence type="ECO:0000259" key="1">
    <source>
        <dbReference type="Pfam" id="PF22746"/>
    </source>
</evidence>
<proteinExistence type="predicted"/>
<sequence length="138" mass="15247">MDNEKIKILEMIQNGTITAAEGLELLKAMEDHDNKSVDASNINGRFIRIRVSSGEHTKVNVNVPLTLLKVATKLADVGLKLIPVEARQEIEQKGINLGEINFEEIVQLIDAGLVDGKLVDVDTDDPKEGRTKVEIYVE</sequence>
<dbReference type="Proteomes" id="UP001172911">
    <property type="component" value="Unassembled WGS sequence"/>
</dbReference>
<dbReference type="RefSeq" id="WP_304541877.1">
    <property type="nucleotide sequence ID" value="NZ_JARPTC010000007.1"/>
</dbReference>
<evidence type="ECO:0000313" key="2">
    <source>
        <dbReference type="EMBL" id="MDO7786773.1"/>
    </source>
</evidence>
<protein>
    <recommendedName>
        <fullName evidence="1">YvlB/LiaX N-terminal domain-containing protein</fullName>
    </recommendedName>
</protein>
<gene>
    <name evidence="2" type="ORF">P6N53_06005</name>
</gene>
<keyword evidence="3" id="KW-1185">Reference proteome</keyword>
<accession>A0AAW7ZAM8</accession>